<sequence>MSVRRAPRRRDERGAVVVITALLTSAVLVLVAALTVDLGNTWARRGQLQTQADNAALFAGTYLPAATAPARLAAAKAAVYYLACHPVPGQAASVNDGYPLPRNADGSAFCSTVSGPADSTYDTPAAALITAGSIRFPTPDQIEVTTPWARVDYGFARAAGVDDTLQRKAATARVLSPGSVLPMGGSLGCIAAAANNTGLLGVGDTLSKLVPVNYWAAGKGANLLGSSSGGGSSVTATWSPTPVQPTSPARLTVSSATVVGSSVTVSYDSDSGLGLLGNLVLNQLLLRPVTVWFGRGTTTYSASAVVSLLGTVTVAIPAQVLSAPGTWKVKVVAPMVTSLLPLPVYQNRQSSNDVDLVIGLASNDLTDLDNLLSCAKPVLSPRNPPAADPADDLVQNIRTGIDHPLGTHPTLVTAAAGLTNPATTSLGSLVGSLVNDPTKFALSCGSGALDVKDTTANAARSPNCLSVDTTRAWNRAFTRGFLTTDGRLSCALDDNCPHGSFSGSELGLPGTYNDDRVQDFIDSTHPQTVLDDLLFTSLDTMLQPGVPVLTPNDAVDQGIYASPRFFWSPVLTTVYTTGTSASYPVLTFRPAFITQESPTAGAGRKLLSALALELGNEARAVYSGGISLLNGLGLGGIVSTLNALVGTDPTLSSLLSTLGDSAAAQKVEAHGLVVDKSAPADDRLVALRVMNINPGALPAVDPDYAGPVTSYLGSGPKVIRLVR</sequence>
<dbReference type="Proteomes" id="UP000502996">
    <property type="component" value="Chromosome"/>
</dbReference>
<evidence type="ECO:0000313" key="1">
    <source>
        <dbReference type="EMBL" id="QIG42361.1"/>
    </source>
</evidence>
<organism evidence="1 2">
    <name type="scientific">Nocardioides anomalus</name>
    <dbReference type="NCBI Taxonomy" id="2712223"/>
    <lineage>
        <taxon>Bacteria</taxon>
        <taxon>Bacillati</taxon>
        <taxon>Actinomycetota</taxon>
        <taxon>Actinomycetes</taxon>
        <taxon>Propionibacteriales</taxon>
        <taxon>Nocardioidaceae</taxon>
        <taxon>Nocardioides</taxon>
    </lineage>
</organism>
<name>A0A6G6WAI7_9ACTN</name>
<keyword evidence="2" id="KW-1185">Reference proteome</keyword>
<proteinExistence type="predicted"/>
<dbReference type="KEGG" id="nano:G5V58_05885"/>
<accession>A0A6G6WAI7</accession>
<reference evidence="1 2" key="1">
    <citation type="submission" date="2020-02" db="EMBL/GenBank/DDBJ databases">
        <title>Full genome sequence of Nocardioides sp. R-3366.</title>
        <authorList>
            <person name="Im W.-T."/>
        </authorList>
    </citation>
    <scope>NUCLEOTIDE SEQUENCE [LARGE SCALE GENOMIC DNA]</scope>
    <source>
        <strain evidence="1 2">R-3366</strain>
    </source>
</reference>
<protein>
    <submittedName>
        <fullName evidence="1">Uncharacterized protein</fullName>
    </submittedName>
</protein>
<dbReference type="RefSeq" id="WP_165229734.1">
    <property type="nucleotide sequence ID" value="NZ_CP049257.1"/>
</dbReference>
<gene>
    <name evidence="1" type="ORF">G5V58_05885</name>
</gene>
<evidence type="ECO:0000313" key="2">
    <source>
        <dbReference type="Proteomes" id="UP000502996"/>
    </source>
</evidence>
<dbReference type="EMBL" id="CP049257">
    <property type="protein sequence ID" value="QIG42361.1"/>
    <property type="molecule type" value="Genomic_DNA"/>
</dbReference>
<dbReference type="AlphaFoldDB" id="A0A6G6WAI7"/>